<dbReference type="STRING" id="214095.RU97_GL000994"/>
<sequence>MDQFYAVFSEAQQFLILQGYADQILSEEEMMTFLMQEASDKKVAFLTEKGLYLVVPALSLDDFTHDFYPQSQLQATLHENQIDIEVSGDSIILPFAHKEDADSAYEDLLYLWREK</sequence>
<evidence type="ECO:0000313" key="1">
    <source>
        <dbReference type="EMBL" id="OJG19423.1"/>
    </source>
</evidence>
<evidence type="ECO:0000313" key="2">
    <source>
        <dbReference type="Proteomes" id="UP000181884"/>
    </source>
</evidence>
<accession>A0A1L8RI68</accession>
<protein>
    <submittedName>
        <fullName evidence="1">Uncharacterized protein</fullName>
    </submittedName>
</protein>
<reference evidence="1 2" key="1">
    <citation type="submission" date="2014-12" db="EMBL/GenBank/DDBJ databases">
        <title>Draft genome sequences of 29 type strains of Enterococci.</title>
        <authorList>
            <person name="Zhong Z."/>
            <person name="Sun Z."/>
            <person name="Liu W."/>
            <person name="Zhang W."/>
            <person name="Zhang H."/>
        </authorList>
    </citation>
    <scope>NUCLEOTIDE SEQUENCE [LARGE SCALE GENOMIC DNA]</scope>
    <source>
        <strain evidence="1 2">DSM 17029</strain>
    </source>
</reference>
<dbReference type="Proteomes" id="UP000181884">
    <property type="component" value="Unassembled WGS sequence"/>
</dbReference>
<name>A0A1L8RI68_9ENTE</name>
<dbReference type="AlphaFoldDB" id="A0A1L8RI68"/>
<keyword evidence="2" id="KW-1185">Reference proteome</keyword>
<gene>
    <name evidence="1" type="ORF">RU97_GL000994</name>
</gene>
<comment type="caution">
    <text evidence="1">The sequence shown here is derived from an EMBL/GenBank/DDBJ whole genome shotgun (WGS) entry which is preliminary data.</text>
</comment>
<dbReference type="EMBL" id="JXKH01000002">
    <property type="protein sequence ID" value="OJG19423.1"/>
    <property type="molecule type" value="Genomic_DNA"/>
</dbReference>
<proteinExistence type="predicted"/>
<organism evidence="1 2">
    <name type="scientific">Enterococcus canis</name>
    <dbReference type="NCBI Taxonomy" id="214095"/>
    <lineage>
        <taxon>Bacteria</taxon>
        <taxon>Bacillati</taxon>
        <taxon>Bacillota</taxon>
        <taxon>Bacilli</taxon>
        <taxon>Lactobacillales</taxon>
        <taxon>Enterococcaceae</taxon>
        <taxon>Enterococcus</taxon>
    </lineage>
</organism>
<dbReference type="RefSeq" id="WP_067390034.1">
    <property type="nucleotide sequence ID" value="NZ_JXKH01000002.1"/>
</dbReference>